<evidence type="ECO:0000313" key="2">
    <source>
        <dbReference type="Proteomes" id="UP000002729"/>
    </source>
</evidence>
<reference evidence="1 2" key="1">
    <citation type="journal article" date="2011" name="Proc. Natl. Acad. Sci. U.S.A.">
        <title>Niche of harmful alga Aureococcus anophagefferens revealed through ecogenomics.</title>
        <authorList>
            <person name="Gobler C.J."/>
            <person name="Berry D.L."/>
            <person name="Dyhrman S.T."/>
            <person name="Wilhelm S.W."/>
            <person name="Salamov A."/>
            <person name="Lobanov A.V."/>
            <person name="Zhang Y."/>
            <person name="Collier J.L."/>
            <person name="Wurch L.L."/>
            <person name="Kustka A.B."/>
            <person name="Dill B.D."/>
            <person name="Shah M."/>
            <person name="VerBerkmoes N.C."/>
            <person name="Kuo A."/>
            <person name="Terry A."/>
            <person name="Pangilinan J."/>
            <person name="Lindquist E.A."/>
            <person name="Lucas S."/>
            <person name="Paulsen I.T."/>
            <person name="Hattenrath-Lehmann T.K."/>
            <person name="Talmage S.C."/>
            <person name="Walker E.A."/>
            <person name="Koch F."/>
            <person name="Burson A.M."/>
            <person name="Marcoval M.A."/>
            <person name="Tang Y.Z."/>
            <person name="Lecleir G.R."/>
            <person name="Coyne K.J."/>
            <person name="Berg G.M."/>
            <person name="Bertrand E.M."/>
            <person name="Saito M.A."/>
            <person name="Gladyshev V.N."/>
            <person name="Grigoriev I.V."/>
        </authorList>
    </citation>
    <scope>NUCLEOTIDE SEQUENCE [LARGE SCALE GENOMIC DNA]</scope>
    <source>
        <strain evidence="2">CCMP 1984</strain>
    </source>
</reference>
<dbReference type="PIRSF" id="PIRSF028288">
    <property type="entry name" value="UCP028288"/>
    <property type="match status" value="1"/>
</dbReference>
<dbReference type="InParanoid" id="F0Y8F7"/>
<dbReference type="SUPFAM" id="SSF54427">
    <property type="entry name" value="NTF2-like"/>
    <property type="match status" value="1"/>
</dbReference>
<dbReference type="InterPro" id="IPR016878">
    <property type="entry name" value="MICAH-like"/>
</dbReference>
<sequence>ITADDIARAQKEWGDRLIAIGKIYTDGGDYVTAGQDTLDDLYGYQSGLQVLFKPTKASNKAIRLVEAEAASYFVGNGCEKEDHGFAITPFTAVEWDNKGCIFYGETATAMGEYYFTDAGGGVTKAEYTFQYTKVADGSLKIVVHHSSLPYAPH</sequence>
<dbReference type="AlphaFoldDB" id="F0Y8F7"/>
<dbReference type="RefSeq" id="XP_009036598.1">
    <property type="nucleotide sequence ID" value="XM_009038350.1"/>
</dbReference>
<evidence type="ECO:0000313" key="1">
    <source>
        <dbReference type="EMBL" id="EGB08597.1"/>
    </source>
</evidence>
<accession>F0Y8F7</accession>
<dbReference type="Gene3D" id="3.10.450.50">
    <property type="match status" value="1"/>
</dbReference>
<protein>
    <recommendedName>
        <fullName evidence="3">Phosphoribosyl-AMP cyclohydrolase</fullName>
    </recommendedName>
</protein>
<dbReference type="KEGG" id="aaf:AURANDRAFT_25961"/>
<feature type="non-terminal residue" evidence="1">
    <location>
        <position position="1"/>
    </location>
</feature>
<keyword evidence="2" id="KW-1185">Reference proteome</keyword>
<name>F0Y8F7_AURAN</name>
<evidence type="ECO:0008006" key="3">
    <source>
        <dbReference type="Google" id="ProtNLM"/>
    </source>
</evidence>
<dbReference type="InterPro" id="IPR032710">
    <property type="entry name" value="NTF2-like_dom_sf"/>
</dbReference>
<dbReference type="GeneID" id="20220131"/>
<dbReference type="OrthoDB" id="10262747at2759"/>
<dbReference type="EMBL" id="GL833127">
    <property type="protein sequence ID" value="EGB08597.1"/>
    <property type="molecule type" value="Genomic_DNA"/>
</dbReference>
<dbReference type="Proteomes" id="UP000002729">
    <property type="component" value="Unassembled WGS sequence"/>
</dbReference>
<proteinExistence type="predicted"/>
<organism evidence="2">
    <name type="scientific">Aureococcus anophagefferens</name>
    <name type="common">Harmful bloom alga</name>
    <dbReference type="NCBI Taxonomy" id="44056"/>
    <lineage>
        <taxon>Eukaryota</taxon>
        <taxon>Sar</taxon>
        <taxon>Stramenopiles</taxon>
        <taxon>Ochrophyta</taxon>
        <taxon>Pelagophyceae</taxon>
        <taxon>Pelagomonadales</taxon>
        <taxon>Pelagomonadaceae</taxon>
        <taxon>Aureococcus</taxon>
    </lineage>
</organism>
<gene>
    <name evidence="1" type="ORF">AURANDRAFT_25961</name>
</gene>